<dbReference type="EMBL" id="MU001696">
    <property type="protein sequence ID" value="KAF2453605.1"/>
    <property type="molecule type" value="Genomic_DNA"/>
</dbReference>
<protein>
    <submittedName>
        <fullName evidence="2">Heterokaryon incompatibility protein-domain-containing protein</fullName>
    </submittedName>
</protein>
<dbReference type="Proteomes" id="UP000799766">
    <property type="component" value="Unassembled WGS sequence"/>
</dbReference>
<feature type="domain" description="Heterokaryon incompatibility" evidence="1">
    <location>
        <begin position="42"/>
        <end position="126"/>
    </location>
</feature>
<evidence type="ECO:0000259" key="1">
    <source>
        <dbReference type="Pfam" id="PF06985"/>
    </source>
</evidence>
<reference evidence="2" key="1">
    <citation type="journal article" date="2020" name="Stud. Mycol.">
        <title>101 Dothideomycetes genomes: a test case for predicting lifestyles and emergence of pathogens.</title>
        <authorList>
            <person name="Haridas S."/>
            <person name="Albert R."/>
            <person name="Binder M."/>
            <person name="Bloem J."/>
            <person name="Labutti K."/>
            <person name="Salamov A."/>
            <person name="Andreopoulos B."/>
            <person name="Baker S."/>
            <person name="Barry K."/>
            <person name="Bills G."/>
            <person name="Bluhm B."/>
            <person name="Cannon C."/>
            <person name="Castanera R."/>
            <person name="Culley D."/>
            <person name="Daum C."/>
            <person name="Ezra D."/>
            <person name="Gonzalez J."/>
            <person name="Henrissat B."/>
            <person name="Kuo A."/>
            <person name="Liang C."/>
            <person name="Lipzen A."/>
            <person name="Lutzoni F."/>
            <person name="Magnuson J."/>
            <person name="Mondo S."/>
            <person name="Nolan M."/>
            <person name="Ohm R."/>
            <person name="Pangilinan J."/>
            <person name="Park H.-J."/>
            <person name="Ramirez L."/>
            <person name="Alfaro M."/>
            <person name="Sun H."/>
            <person name="Tritt A."/>
            <person name="Yoshinaga Y."/>
            <person name="Zwiers L.-H."/>
            <person name="Turgeon B."/>
            <person name="Goodwin S."/>
            <person name="Spatafora J."/>
            <person name="Crous P."/>
            <person name="Grigoriev I."/>
        </authorList>
    </citation>
    <scope>NUCLEOTIDE SEQUENCE</scope>
    <source>
        <strain evidence="2">ATCC 16933</strain>
    </source>
</reference>
<evidence type="ECO:0000313" key="3">
    <source>
        <dbReference type="Proteomes" id="UP000799766"/>
    </source>
</evidence>
<evidence type="ECO:0000313" key="2">
    <source>
        <dbReference type="EMBL" id="KAF2453605.1"/>
    </source>
</evidence>
<dbReference type="InterPro" id="IPR052895">
    <property type="entry name" value="HetReg/Transcr_Mod"/>
</dbReference>
<proteinExistence type="predicted"/>
<dbReference type="PANTHER" id="PTHR24148:SF64">
    <property type="entry name" value="HETEROKARYON INCOMPATIBILITY DOMAIN-CONTAINING PROTEIN"/>
    <property type="match status" value="1"/>
</dbReference>
<dbReference type="Pfam" id="PF06985">
    <property type="entry name" value="HET"/>
    <property type="match status" value="1"/>
</dbReference>
<dbReference type="InterPro" id="IPR010730">
    <property type="entry name" value="HET"/>
</dbReference>
<dbReference type="OrthoDB" id="194358at2759"/>
<name>A0A6A6NPA2_9PEZI</name>
<dbReference type="PANTHER" id="PTHR24148">
    <property type="entry name" value="ANKYRIN REPEAT DOMAIN-CONTAINING PROTEIN 39 HOMOLOG-RELATED"/>
    <property type="match status" value="1"/>
</dbReference>
<keyword evidence="3" id="KW-1185">Reference proteome</keyword>
<accession>A0A6A6NPA2</accession>
<dbReference type="AlphaFoldDB" id="A0A6A6NPA2"/>
<sequence length="131" mass="14938">MFVYKPLSNPRDSIRLLRVVGEFQVVGVCLIMSFHIDGCLPYLALSYAWDSQAADKWIWLDGKKFDVMSNLHDVLGTFCAIGLRQWVWIDTISVDQNSDAKKSQQVQPMPSIYKRAEKALGWAVLQTRSKS</sequence>
<gene>
    <name evidence="2" type="ORF">BDY21DRAFT_327373</name>
</gene>
<organism evidence="2 3">
    <name type="scientific">Lineolata rhizophorae</name>
    <dbReference type="NCBI Taxonomy" id="578093"/>
    <lineage>
        <taxon>Eukaryota</taxon>
        <taxon>Fungi</taxon>
        <taxon>Dikarya</taxon>
        <taxon>Ascomycota</taxon>
        <taxon>Pezizomycotina</taxon>
        <taxon>Dothideomycetes</taxon>
        <taxon>Dothideomycetes incertae sedis</taxon>
        <taxon>Lineolatales</taxon>
        <taxon>Lineolataceae</taxon>
        <taxon>Lineolata</taxon>
    </lineage>
</organism>